<proteinExistence type="inferred from homology"/>
<reference evidence="4 5" key="1">
    <citation type="journal article" date="2021" name="Sci. Rep.">
        <title>Genome sequencing of the multicellular alga Astrephomene provides insights into convergent evolution of germ-soma differentiation.</title>
        <authorList>
            <person name="Yamashita S."/>
            <person name="Yamamoto K."/>
            <person name="Matsuzaki R."/>
            <person name="Suzuki S."/>
            <person name="Yamaguchi H."/>
            <person name="Hirooka S."/>
            <person name="Minakuchi Y."/>
            <person name="Miyagishima S."/>
            <person name="Kawachi M."/>
            <person name="Toyoda A."/>
            <person name="Nozaki H."/>
        </authorList>
    </citation>
    <scope>NUCLEOTIDE SEQUENCE [LARGE SCALE GENOMIC DNA]</scope>
    <source>
        <strain evidence="4 5">NIES-4017</strain>
    </source>
</reference>
<name>A0AAD3E015_9CHLO</name>
<evidence type="ECO:0000313" key="4">
    <source>
        <dbReference type="EMBL" id="GFR51149.1"/>
    </source>
</evidence>
<dbReference type="AlphaFoldDB" id="A0AAD3E015"/>
<feature type="domain" description="Peripheral subunit-binding (PSBD)" evidence="3">
    <location>
        <begin position="15"/>
        <end position="52"/>
    </location>
</feature>
<dbReference type="GO" id="GO:0006086">
    <property type="term" value="P:pyruvate decarboxylation to acetyl-CoA"/>
    <property type="evidence" value="ECO:0007669"/>
    <property type="project" value="InterPro"/>
</dbReference>
<keyword evidence="5" id="KW-1185">Reference proteome</keyword>
<feature type="compositionally biased region" description="Low complexity" evidence="2">
    <location>
        <begin position="51"/>
        <end position="65"/>
    </location>
</feature>
<dbReference type="FunFam" id="3.30.559.10:FF:000003">
    <property type="entry name" value="Acetyltransferase component of pyruvate dehydrogenase complex"/>
    <property type="match status" value="1"/>
</dbReference>
<dbReference type="PANTHER" id="PTHR23151:SF90">
    <property type="entry name" value="DIHYDROLIPOYLLYSINE-RESIDUE ACETYLTRANSFERASE COMPONENT OF PYRUVATE DEHYDROGENASE COMPLEX, MITOCHONDRIAL-RELATED"/>
    <property type="match status" value="1"/>
</dbReference>
<dbReference type="InterPro" id="IPR045257">
    <property type="entry name" value="E2/Pdx1"/>
</dbReference>
<dbReference type="InterPro" id="IPR001078">
    <property type="entry name" value="2-oxoacid_DH_actylTfrase"/>
</dbReference>
<comment type="caution">
    <text evidence="4">The sequence shown here is derived from an EMBL/GenBank/DDBJ whole genome shotgun (WGS) entry which is preliminary data.</text>
</comment>
<dbReference type="Pfam" id="PF02817">
    <property type="entry name" value="E3_binding"/>
    <property type="match status" value="1"/>
</dbReference>
<evidence type="ECO:0000259" key="3">
    <source>
        <dbReference type="PROSITE" id="PS51826"/>
    </source>
</evidence>
<dbReference type="Pfam" id="PF00198">
    <property type="entry name" value="2-oxoacid_dh"/>
    <property type="match status" value="1"/>
</dbReference>
<dbReference type="InterPro" id="IPR036625">
    <property type="entry name" value="E3-bd_dom_sf"/>
</dbReference>
<dbReference type="Gene3D" id="3.30.559.10">
    <property type="entry name" value="Chloramphenicol acetyltransferase-like domain"/>
    <property type="match status" value="1"/>
</dbReference>
<dbReference type="InterPro" id="IPR023213">
    <property type="entry name" value="CAT-like_dom_sf"/>
</dbReference>
<dbReference type="SUPFAM" id="SSF47005">
    <property type="entry name" value="Peripheral subunit-binding domain of 2-oxo acid dehydrogenase complex"/>
    <property type="match status" value="1"/>
</dbReference>
<protein>
    <recommendedName>
        <fullName evidence="3">Peripheral subunit-binding (PSBD) domain-containing protein</fullName>
    </recommendedName>
</protein>
<dbReference type="Proteomes" id="UP001054857">
    <property type="component" value="Unassembled WGS sequence"/>
</dbReference>
<dbReference type="GO" id="GO:0045254">
    <property type="term" value="C:pyruvate dehydrogenase complex"/>
    <property type="evidence" value="ECO:0007669"/>
    <property type="project" value="InterPro"/>
</dbReference>
<sequence>PAAPAPASEGSGRVRSSPYARKLAAELGVPLQAVSATGAGGRIVASDVQGAATQQQQPAAAAAPETPQPAAPAPPAPAPRAGESYVDLPHSQIRRVTARRLQESKQQVPHYYLTVECRVEELLQLRERMNAAAAAAAGAGGEGAAAAPPVKISLNDFVIKAAAKALKAVPGVNASWHPDFIRQYANVDISVAVQTPAGLQVPIVRDADLKPLSALSSEVRALAARAKAGKLRPEDFTGGTFTISNLGMYGVKQFAAIINPPQAAILAVGAATPVVVRCEGGVFREVPVLAATLSCDHRVVDGAMGAEWLAAFRQQMENPLLALM</sequence>
<accession>A0AAD3E015</accession>
<dbReference type="GO" id="GO:0004742">
    <property type="term" value="F:dihydrolipoyllysine-residue acetyltransferase activity"/>
    <property type="evidence" value="ECO:0007669"/>
    <property type="project" value="TreeGrafter"/>
</dbReference>
<dbReference type="PROSITE" id="PS51826">
    <property type="entry name" value="PSBD"/>
    <property type="match status" value="1"/>
</dbReference>
<evidence type="ECO:0000256" key="1">
    <source>
        <dbReference type="ARBA" id="ARBA00007317"/>
    </source>
</evidence>
<organism evidence="4 5">
    <name type="scientific">Astrephomene gubernaculifera</name>
    <dbReference type="NCBI Taxonomy" id="47775"/>
    <lineage>
        <taxon>Eukaryota</taxon>
        <taxon>Viridiplantae</taxon>
        <taxon>Chlorophyta</taxon>
        <taxon>core chlorophytes</taxon>
        <taxon>Chlorophyceae</taxon>
        <taxon>CS clade</taxon>
        <taxon>Chlamydomonadales</taxon>
        <taxon>Astrephomenaceae</taxon>
        <taxon>Astrephomene</taxon>
    </lineage>
</organism>
<dbReference type="EMBL" id="BMAR01000046">
    <property type="protein sequence ID" value="GFR51149.1"/>
    <property type="molecule type" value="Genomic_DNA"/>
</dbReference>
<dbReference type="SUPFAM" id="SSF52777">
    <property type="entry name" value="CoA-dependent acyltransferases"/>
    <property type="match status" value="1"/>
</dbReference>
<feature type="region of interest" description="Disordered" evidence="2">
    <location>
        <begin position="47"/>
        <end position="84"/>
    </location>
</feature>
<evidence type="ECO:0000313" key="5">
    <source>
        <dbReference type="Proteomes" id="UP001054857"/>
    </source>
</evidence>
<feature type="non-terminal residue" evidence="4">
    <location>
        <position position="1"/>
    </location>
</feature>
<evidence type="ECO:0000256" key="2">
    <source>
        <dbReference type="SAM" id="MobiDB-lite"/>
    </source>
</evidence>
<gene>
    <name evidence="4" type="ORF">Agub_g13504</name>
</gene>
<dbReference type="Gene3D" id="4.10.320.10">
    <property type="entry name" value="E3-binding domain"/>
    <property type="match status" value="1"/>
</dbReference>
<dbReference type="PANTHER" id="PTHR23151">
    <property type="entry name" value="DIHYDROLIPOAMIDE ACETYL/SUCCINYL-TRANSFERASE-RELATED"/>
    <property type="match status" value="1"/>
</dbReference>
<dbReference type="InterPro" id="IPR004167">
    <property type="entry name" value="PSBD"/>
</dbReference>
<comment type="similarity">
    <text evidence="1">Belongs to the 2-oxoacid dehydrogenase family.</text>
</comment>
<feature type="compositionally biased region" description="Pro residues" evidence="2">
    <location>
        <begin position="66"/>
        <end position="78"/>
    </location>
</feature>